<dbReference type="SMART" id="SM00346">
    <property type="entry name" value="HTH_ICLR"/>
    <property type="match status" value="1"/>
</dbReference>
<keyword evidence="2" id="KW-0238">DNA-binding</keyword>
<sequence>MESTVLPRLPRTPAIRLAERYDEEVEENAGLDSVLGKAVAILRAFRVDDQSVSLAELVRRTGLHKATVHRLAGDLVTNRLLDRVVGGYRLSGGLFELGMRASVERNLLEVAMPFLQDLYERTHETVHLGVREGQEVVYIAKIGGHRQARAPSRAGGRMPLHCTAIGKALLAHSDSTLRKEVLSAHLARRTPHTIVAPGVLRRQLTKIAETGVAFEHEESAPGINCVAAPVFGAGEELLAAISITGPTSRFRPEAHVAPLRAAAAALTTTLTRADRQRAGR</sequence>
<name>A0A2T8FBW1_9ACTN</name>
<dbReference type="Pfam" id="PF09339">
    <property type="entry name" value="HTH_IclR"/>
    <property type="match status" value="1"/>
</dbReference>
<dbReference type="AlphaFoldDB" id="A0A2T8FBW1"/>
<dbReference type="PANTHER" id="PTHR30136">
    <property type="entry name" value="HELIX-TURN-HELIX TRANSCRIPTIONAL REGULATOR, ICLR FAMILY"/>
    <property type="match status" value="1"/>
</dbReference>
<keyword evidence="7" id="KW-1185">Reference proteome</keyword>
<gene>
    <name evidence="6" type="ORF">DDE18_07735</name>
</gene>
<accession>A0A2T8FBW1</accession>
<dbReference type="Gene3D" id="1.10.10.10">
    <property type="entry name" value="Winged helix-like DNA-binding domain superfamily/Winged helix DNA-binding domain"/>
    <property type="match status" value="1"/>
</dbReference>
<evidence type="ECO:0000313" key="6">
    <source>
        <dbReference type="EMBL" id="PVG83190.1"/>
    </source>
</evidence>
<dbReference type="GO" id="GO:0003700">
    <property type="term" value="F:DNA-binding transcription factor activity"/>
    <property type="evidence" value="ECO:0007669"/>
    <property type="project" value="TreeGrafter"/>
</dbReference>
<dbReference type="SUPFAM" id="SSF55781">
    <property type="entry name" value="GAF domain-like"/>
    <property type="match status" value="1"/>
</dbReference>
<dbReference type="InterPro" id="IPR005471">
    <property type="entry name" value="Tscrpt_reg_IclR_N"/>
</dbReference>
<dbReference type="OrthoDB" id="60629at2"/>
<evidence type="ECO:0000256" key="2">
    <source>
        <dbReference type="ARBA" id="ARBA00023125"/>
    </source>
</evidence>
<dbReference type="SUPFAM" id="SSF46785">
    <property type="entry name" value="Winged helix' DNA-binding domain"/>
    <property type="match status" value="1"/>
</dbReference>
<protein>
    <submittedName>
        <fullName evidence="6">IclR family transcriptional regulator</fullName>
    </submittedName>
</protein>
<feature type="domain" description="IclR-ED" evidence="5">
    <location>
        <begin position="93"/>
        <end position="272"/>
    </location>
</feature>
<evidence type="ECO:0000256" key="1">
    <source>
        <dbReference type="ARBA" id="ARBA00023015"/>
    </source>
</evidence>
<dbReference type="InterPro" id="IPR050707">
    <property type="entry name" value="HTH_MetabolicPath_Reg"/>
</dbReference>
<organism evidence="6 7">
    <name type="scientific">Nocardioides gansuensis</name>
    <dbReference type="NCBI Taxonomy" id="2138300"/>
    <lineage>
        <taxon>Bacteria</taxon>
        <taxon>Bacillati</taxon>
        <taxon>Actinomycetota</taxon>
        <taxon>Actinomycetes</taxon>
        <taxon>Propionibacteriales</taxon>
        <taxon>Nocardioidaceae</taxon>
        <taxon>Nocardioides</taxon>
    </lineage>
</organism>
<dbReference type="GO" id="GO:0045892">
    <property type="term" value="P:negative regulation of DNA-templated transcription"/>
    <property type="evidence" value="ECO:0007669"/>
    <property type="project" value="TreeGrafter"/>
</dbReference>
<evidence type="ECO:0000256" key="3">
    <source>
        <dbReference type="ARBA" id="ARBA00023163"/>
    </source>
</evidence>
<dbReference type="GO" id="GO:0003677">
    <property type="term" value="F:DNA binding"/>
    <property type="evidence" value="ECO:0007669"/>
    <property type="project" value="UniProtKB-KW"/>
</dbReference>
<keyword evidence="1" id="KW-0805">Transcription regulation</keyword>
<evidence type="ECO:0000259" key="5">
    <source>
        <dbReference type="PROSITE" id="PS51078"/>
    </source>
</evidence>
<dbReference type="PROSITE" id="PS51077">
    <property type="entry name" value="HTH_ICLR"/>
    <property type="match status" value="1"/>
</dbReference>
<dbReference type="EMBL" id="QDGZ01000003">
    <property type="protein sequence ID" value="PVG83190.1"/>
    <property type="molecule type" value="Genomic_DNA"/>
</dbReference>
<dbReference type="InterPro" id="IPR014757">
    <property type="entry name" value="Tscrpt_reg_IclR_C"/>
</dbReference>
<dbReference type="PROSITE" id="PS51078">
    <property type="entry name" value="ICLR_ED"/>
    <property type="match status" value="1"/>
</dbReference>
<dbReference type="InterPro" id="IPR036388">
    <property type="entry name" value="WH-like_DNA-bd_sf"/>
</dbReference>
<dbReference type="Proteomes" id="UP000246018">
    <property type="component" value="Unassembled WGS sequence"/>
</dbReference>
<dbReference type="InterPro" id="IPR036390">
    <property type="entry name" value="WH_DNA-bd_sf"/>
</dbReference>
<evidence type="ECO:0000313" key="7">
    <source>
        <dbReference type="Proteomes" id="UP000246018"/>
    </source>
</evidence>
<dbReference type="Gene3D" id="3.30.450.40">
    <property type="match status" value="1"/>
</dbReference>
<dbReference type="PANTHER" id="PTHR30136:SF24">
    <property type="entry name" value="HTH-TYPE TRANSCRIPTIONAL REPRESSOR ALLR"/>
    <property type="match status" value="1"/>
</dbReference>
<comment type="caution">
    <text evidence="6">The sequence shown here is derived from an EMBL/GenBank/DDBJ whole genome shotgun (WGS) entry which is preliminary data.</text>
</comment>
<feature type="domain" description="HTH iclR-type" evidence="4">
    <location>
        <begin position="32"/>
        <end position="99"/>
    </location>
</feature>
<proteinExistence type="predicted"/>
<dbReference type="Pfam" id="PF01614">
    <property type="entry name" value="IclR_C"/>
    <property type="match status" value="1"/>
</dbReference>
<keyword evidence="3" id="KW-0804">Transcription</keyword>
<dbReference type="InterPro" id="IPR029016">
    <property type="entry name" value="GAF-like_dom_sf"/>
</dbReference>
<reference evidence="6 7" key="1">
    <citation type="submission" date="2018-04" db="EMBL/GenBank/DDBJ databases">
        <title>Genome of Nocardioides gansuensis WSJ-1.</title>
        <authorList>
            <person name="Wu S."/>
            <person name="Wang G."/>
        </authorList>
    </citation>
    <scope>NUCLEOTIDE SEQUENCE [LARGE SCALE GENOMIC DNA]</scope>
    <source>
        <strain evidence="6 7">WSJ-1</strain>
    </source>
</reference>
<evidence type="ECO:0000259" key="4">
    <source>
        <dbReference type="PROSITE" id="PS51077"/>
    </source>
</evidence>